<accession>A0A9D1Y8H8</accession>
<dbReference type="PRINTS" id="PR00081">
    <property type="entry name" value="GDHRDH"/>
</dbReference>
<dbReference type="AlphaFoldDB" id="A0A9D1Y8H8"/>
<dbReference type="Gene3D" id="3.40.50.720">
    <property type="entry name" value="NAD(P)-binding Rossmann-like Domain"/>
    <property type="match status" value="1"/>
</dbReference>
<evidence type="ECO:0000256" key="3">
    <source>
        <dbReference type="ARBA" id="ARBA00023221"/>
    </source>
</evidence>
<name>A0A9D1Y8H8_9FIRM</name>
<comment type="caution">
    <text evidence="4">The sequence shown here is derived from an EMBL/GenBank/DDBJ whole genome shotgun (WGS) entry which is preliminary data.</text>
</comment>
<evidence type="ECO:0000256" key="1">
    <source>
        <dbReference type="ARBA" id="ARBA00006484"/>
    </source>
</evidence>
<keyword evidence="3" id="KW-0443">Lipid metabolism</keyword>
<reference evidence="4" key="2">
    <citation type="submission" date="2021-04" db="EMBL/GenBank/DDBJ databases">
        <authorList>
            <person name="Gilroy R."/>
        </authorList>
    </citation>
    <scope>NUCLEOTIDE SEQUENCE</scope>
    <source>
        <strain evidence="4">ChiBcec16_6824</strain>
    </source>
</reference>
<dbReference type="Proteomes" id="UP000823868">
    <property type="component" value="Unassembled WGS sequence"/>
</dbReference>
<organism evidence="4 5">
    <name type="scientific">Candidatus Flavonifractor merdigallinarum</name>
    <dbReference type="NCBI Taxonomy" id="2838589"/>
    <lineage>
        <taxon>Bacteria</taxon>
        <taxon>Bacillati</taxon>
        <taxon>Bacillota</taxon>
        <taxon>Clostridia</taxon>
        <taxon>Eubacteriales</taxon>
        <taxon>Oscillospiraceae</taxon>
        <taxon>Flavonifractor</taxon>
    </lineage>
</organism>
<dbReference type="GO" id="GO:0008202">
    <property type="term" value="P:steroid metabolic process"/>
    <property type="evidence" value="ECO:0007669"/>
    <property type="project" value="UniProtKB-KW"/>
</dbReference>
<sequence length="246" mass="26274">MVRRGAVLVTGASRGIGAACARRFARAGYPVALNYNRSEEAALALAEELRTGGAWVELFQADVGDTGQVERMVDNVLDKFCQLDILVCNAGIARQQLFTDITDGDWRELFNINVDGTFRCCRAVLPHFIHRKAGRIITVSSMWGVTGGSCEVAYSATKAAIIGLTKALAKEVGPSGITVNCVAPGVIDTEMNGNLTPEDLELLREETPLERLGQPEDVAESVFFLAGEGASFLTGQVLSPNGGILI</sequence>
<evidence type="ECO:0000256" key="2">
    <source>
        <dbReference type="ARBA" id="ARBA00023002"/>
    </source>
</evidence>
<dbReference type="EMBL" id="DXDX01000113">
    <property type="protein sequence ID" value="HIY21428.1"/>
    <property type="molecule type" value="Genomic_DNA"/>
</dbReference>
<dbReference type="PRINTS" id="PR00080">
    <property type="entry name" value="SDRFAMILY"/>
</dbReference>
<evidence type="ECO:0000313" key="5">
    <source>
        <dbReference type="Proteomes" id="UP000823868"/>
    </source>
</evidence>
<keyword evidence="2 4" id="KW-0560">Oxidoreductase</keyword>
<dbReference type="GO" id="GO:0004316">
    <property type="term" value="F:3-oxoacyl-[acyl-carrier-protein] reductase (NADPH) activity"/>
    <property type="evidence" value="ECO:0007669"/>
    <property type="project" value="UniProtKB-EC"/>
</dbReference>
<dbReference type="FunFam" id="3.40.50.720:FF:000173">
    <property type="entry name" value="3-oxoacyl-[acyl-carrier protein] reductase"/>
    <property type="match status" value="1"/>
</dbReference>
<comment type="similarity">
    <text evidence="1">Belongs to the short-chain dehydrogenases/reductases (SDR) family.</text>
</comment>
<dbReference type="InterPro" id="IPR002347">
    <property type="entry name" value="SDR_fam"/>
</dbReference>
<gene>
    <name evidence="4" type="primary">fabG</name>
    <name evidence="4" type="ORF">H9841_05965</name>
</gene>
<dbReference type="InterPro" id="IPR036291">
    <property type="entry name" value="NAD(P)-bd_dom_sf"/>
</dbReference>
<dbReference type="NCBIfam" id="NF047420">
    <property type="entry name" value="EF_P_mod_YmfI"/>
    <property type="match status" value="1"/>
</dbReference>
<dbReference type="NCBIfam" id="NF009466">
    <property type="entry name" value="PRK12826.1-2"/>
    <property type="match status" value="1"/>
</dbReference>
<dbReference type="SUPFAM" id="SSF51735">
    <property type="entry name" value="NAD(P)-binding Rossmann-fold domains"/>
    <property type="match status" value="1"/>
</dbReference>
<proteinExistence type="inferred from homology"/>
<dbReference type="PANTHER" id="PTHR42879">
    <property type="entry name" value="3-OXOACYL-(ACYL-CARRIER-PROTEIN) REDUCTASE"/>
    <property type="match status" value="1"/>
</dbReference>
<dbReference type="GO" id="GO:0032787">
    <property type="term" value="P:monocarboxylic acid metabolic process"/>
    <property type="evidence" value="ECO:0007669"/>
    <property type="project" value="UniProtKB-ARBA"/>
</dbReference>
<dbReference type="Pfam" id="PF13561">
    <property type="entry name" value="adh_short_C2"/>
    <property type="match status" value="1"/>
</dbReference>
<dbReference type="EC" id="1.1.1.100" evidence="4"/>
<reference evidence="4" key="1">
    <citation type="journal article" date="2021" name="PeerJ">
        <title>Extensive microbial diversity within the chicken gut microbiome revealed by metagenomics and culture.</title>
        <authorList>
            <person name="Gilroy R."/>
            <person name="Ravi A."/>
            <person name="Getino M."/>
            <person name="Pursley I."/>
            <person name="Horton D.L."/>
            <person name="Alikhan N.F."/>
            <person name="Baker D."/>
            <person name="Gharbi K."/>
            <person name="Hall N."/>
            <person name="Watson M."/>
            <person name="Adriaenssens E.M."/>
            <person name="Foster-Nyarko E."/>
            <person name="Jarju S."/>
            <person name="Secka A."/>
            <person name="Antonio M."/>
            <person name="Oren A."/>
            <person name="Chaudhuri R.R."/>
            <person name="La Ragione R."/>
            <person name="Hildebrand F."/>
            <person name="Pallen M.J."/>
        </authorList>
    </citation>
    <scope>NUCLEOTIDE SEQUENCE</scope>
    <source>
        <strain evidence="4">ChiBcec16_6824</strain>
    </source>
</reference>
<keyword evidence="3" id="KW-0753">Steroid metabolism</keyword>
<evidence type="ECO:0000313" key="4">
    <source>
        <dbReference type="EMBL" id="HIY21428.1"/>
    </source>
</evidence>
<dbReference type="InterPro" id="IPR020904">
    <property type="entry name" value="Sc_DH/Rdtase_CS"/>
</dbReference>
<dbReference type="InterPro" id="IPR050259">
    <property type="entry name" value="SDR"/>
</dbReference>
<dbReference type="PANTHER" id="PTHR42879:SF2">
    <property type="entry name" value="3-OXOACYL-[ACYL-CARRIER-PROTEIN] REDUCTASE FABG"/>
    <property type="match status" value="1"/>
</dbReference>
<protein>
    <submittedName>
        <fullName evidence="4">3-oxoacyl-ACP reductase FabG</fullName>
        <ecNumber evidence="4">1.1.1.100</ecNumber>
    </submittedName>
</protein>
<dbReference type="PROSITE" id="PS00061">
    <property type="entry name" value="ADH_SHORT"/>
    <property type="match status" value="1"/>
</dbReference>